<protein>
    <recommendedName>
        <fullName evidence="11">Barrier-to-autointegration factor</fullName>
    </recommendedName>
    <alternativeName>
        <fullName evidence="16">Barrier-to-autointegration factor 2</fullName>
    </alternativeName>
    <alternativeName>
        <fullName evidence="15">Barrier-to-autointegration factor-like protein</fullName>
    </alternativeName>
</protein>
<dbReference type="SMART" id="SM01023">
    <property type="entry name" value="BAF"/>
    <property type="match status" value="1"/>
</dbReference>
<dbReference type="AlphaFoldDB" id="A0A7E6CRT9"/>
<comment type="subunit">
    <text evidence="14">Homodimer. Heterodimerizes with BANF1.</text>
</comment>
<dbReference type="GO" id="GO:0003677">
    <property type="term" value="F:DNA binding"/>
    <property type="evidence" value="ECO:0007669"/>
    <property type="project" value="UniProtKB-KW"/>
</dbReference>
<dbReference type="RefSeq" id="XP_035868814.1">
    <property type="nucleotide sequence ID" value="XM_036012921.1"/>
</dbReference>
<evidence type="ECO:0000256" key="5">
    <source>
        <dbReference type="ARBA" id="ARBA00022490"/>
    </source>
</evidence>
<evidence type="ECO:0000256" key="3">
    <source>
        <dbReference type="ARBA" id="ARBA00004496"/>
    </source>
</evidence>
<proteinExistence type="inferred from homology"/>
<dbReference type="GO" id="GO:0005635">
    <property type="term" value="C:nuclear envelope"/>
    <property type="evidence" value="ECO:0007669"/>
    <property type="project" value="UniProtKB-SubCell"/>
</dbReference>
<dbReference type="PANTHER" id="PTHR47507:SF7">
    <property type="entry name" value="BARRIER-TO-AUTOINTEGRATION FACTOR"/>
    <property type="match status" value="1"/>
</dbReference>
<accession>A0A7E6CRT9</accession>
<sequence>MLWKLELLVSRTWSGKQRRLILIKMTTSKKHPDFVTEPMGEQPVENLAGIGEIMGKKLEKWGFDKACMVLGQFLVLKKDEDLFWKWPKDTCGINAKQFRDLLACLQEWCDAFL</sequence>
<keyword evidence="5" id="KW-0963">Cytoplasm</keyword>
<gene>
    <name evidence="18" type="primary">LOC118497691</name>
</gene>
<dbReference type="SUPFAM" id="SSF47798">
    <property type="entry name" value="Barrier-to-autointegration factor, BAF"/>
    <property type="match status" value="1"/>
</dbReference>
<evidence type="ECO:0000256" key="6">
    <source>
        <dbReference type="ARBA" id="ARBA00022553"/>
    </source>
</evidence>
<reference evidence="18" key="1">
    <citation type="submission" date="2025-08" db="UniProtKB">
        <authorList>
            <consortium name="RefSeq"/>
        </authorList>
    </citation>
    <scope>IDENTIFICATION</scope>
    <source>
        <tissue evidence="18">Muscle</tissue>
    </source>
</reference>
<dbReference type="KEGG" id="pdic:118497691"/>
<keyword evidence="7" id="KW-0007">Acetylation</keyword>
<dbReference type="InterPro" id="IPR036617">
    <property type="entry name" value="BAF_sf"/>
</dbReference>
<dbReference type="Pfam" id="PF02961">
    <property type="entry name" value="SAM_BAF"/>
    <property type="match status" value="1"/>
</dbReference>
<comment type="function">
    <text evidence="13">May play a role in BANF1 regulation and influence tissue-specific roles of BANF1.</text>
</comment>
<organism evidence="17 18">
    <name type="scientific">Phyllostomus discolor</name>
    <name type="common">pale spear-nosed bat</name>
    <dbReference type="NCBI Taxonomy" id="89673"/>
    <lineage>
        <taxon>Eukaryota</taxon>
        <taxon>Metazoa</taxon>
        <taxon>Chordata</taxon>
        <taxon>Craniata</taxon>
        <taxon>Vertebrata</taxon>
        <taxon>Euteleostomi</taxon>
        <taxon>Mammalia</taxon>
        <taxon>Eutheria</taxon>
        <taxon>Laurasiatheria</taxon>
        <taxon>Chiroptera</taxon>
        <taxon>Yangochiroptera</taxon>
        <taxon>Phyllostomidae</taxon>
        <taxon>Phyllostominae</taxon>
        <taxon>Phyllostomus</taxon>
    </lineage>
</organism>
<dbReference type="GO" id="GO:0000793">
    <property type="term" value="C:condensed chromosome"/>
    <property type="evidence" value="ECO:0007669"/>
    <property type="project" value="TreeGrafter"/>
</dbReference>
<evidence type="ECO:0000256" key="4">
    <source>
        <dbReference type="ARBA" id="ARBA00022454"/>
    </source>
</evidence>
<comment type="similarity">
    <text evidence="10">Belongs to the BAF family.</text>
</comment>
<dbReference type="Gene3D" id="1.10.150.40">
    <property type="entry name" value="Barrier-to-autointegration factor, BAF"/>
    <property type="match status" value="1"/>
</dbReference>
<evidence type="ECO:0000256" key="12">
    <source>
        <dbReference type="ARBA" id="ARBA00046626"/>
    </source>
</evidence>
<comment type="subunit">
    <text evidence="12">Homodimer. Heterodimerizes with BANF2. Interacts with ANKLE2/LEM4, leading to decreased phosphorylation by VRK1 and promoting dephosphorylation by protein phosphatase 2A (PP2A). Binds non-specifically to double-stranded DNA, and is found as a hexamer or dodecamer upon DNA binding. Binds to LEM domain-containing nuclear proteins such as LEMD3/MAN1, TMPO/LAP2 and EMD (emerin). Interacts with ANKLE1 (via LEM domain); the interaction may favor BANF1 dimerization. Interacts with CRX and LMNA (lamin-A). Binds linker histone H1.1 and core histones H3. Interacts with LEMD2 (via LEM domain). Interacts with PARP1; interaction takes place in response to oxidative DNA damage.</text>
</comment>
<dbReference type="OrthoDB" id="9997163at2759"/>
<evidence type="ECO:0000256" key="2">
    <source>
        <dbReference type="ARBA" id="ARBA00004286"/>
    </source>
</evidence>
<name>A0A7E6CRT9_9CHIR</name>
<evidence type="ECO:0000256" key="11">
    <source>
        <dbReference type="ARBA" id="ARBA00039863"/>
    </source>
</evidence>
<dbReference type="GO" id="GO:0051276">
    <property type="term" value="P:chromosome organization"/>
    <property type="evidence" value="ECO:0007669"/>
    <property type="project" value="TreeGrafter"/>
</dbReference>
<evidence type="ECO:0000256" key="16">
    <source>
        <dbReference type="ARBA" id="ARBA00079764"/>
    </source>
</evidence>
<evidence type="ECO:0000313" key="17">
    <source>
        <dbReference type="Proteomes" id="UP000504628"/>
    </source>
</evidence>
<evidence type="ECO:0000256" key="8">
    <source>
        <dbReference type="ARBA" id="ARBA00023125"/>
    </source>
</evidence>
<keyword evidence="6" id="KW-0597">Phosphoprotein</keyword>
<evidence type="ECO:0000256" key="9">
    <source>
        <dbReference type="ARBA" id="ARBA00023242"/>
    </source>
</evidence>
<evidence type="ECO:0000256" key="10">
    <source>
        <dbReference type="ARBA" id="ARBA00038496"/>
    </source>
</evidence>
<dbReference type="FunFam" id="1.10.150.40:FF:000002">
    <property type="entry name" value="Barrier to autointegration factor 2"/>
    <property type="match status" value="1"/>
</dbReference>
<dbReference type="Proteomes" id="UP000504628">
    <property type="component" value="Chromosome 12"/>
</dbReference>
<dbReference type="PANTHER" id="PTHR47507">
    <property type="entry name" value="BARRIER TO AUTOINTEGRATION FACTOR 2"/>
    <property type="match status" value="1"/>
</dbReference>
<keyword evidence="17" id="KW-1185">Reference proteome</keyword>
<dbReference type="InterPro" id="IPR004122">
    <property type="entry name" value="BAF_prot"/>
</dbReference>
<dbReference type="GO" id="GO:0005737">
    <property type="term" value="C:cytoplasm"/>
    <property type="evidence" value="ECO:0007669"/>
    <property type="project" value="UniProtKB-SubCell"/>
</dbReference>
<evidence type="ECO:0000256" key="1">
    <source>
        <dbReference type="ARBA" id="ARBA00004259"/>
    </source>
</evidence>
<keyword evidence="9" id="KW-0539">Nucleus</keyword>
<comment type="subcellular location">
    <subcellularLocation>
        <location evidence="2">Chromosome</location>
    </subcellularLocation>
    <subcellularLocation>
        <location evidence="3">Cytoplasm</location>
    </subcellularLocation>
    <subcellularLocation>
        <location evidence="1">Nucleus envelope</location>
    </subcellularLocation>
</comment>
<keyword evidence="4" id="KW-0158">Chromosome</keyword>
<evidence type="ECO:0000313" key="18">
    <source>
        <dbReference type="RefSeq" id="XP_035868814.1"/>
    </source>
</evidence>
<dbReference type="InterPro" id="IPR051387">
    <property type="entry name" value="BAF"/>
</dbReference>
<keyword evidence="8" id="KW-0238">DNA-binding</keyword>
<evidence type="ECO:0000256" key="15">
    <source>
        <dbReference type="ARBA" id="ARBA00074730"/>
    </source>
</evidence>
<dbReference type="GeneID" id="118497691"/>
<dbReference type="InParanoid" id="A0A7E6CRT9"/>
<evidence type="ECO:0000256" key="14">
    <source>
        <dbReference type="ARBA" id="ARBA00065228"/>
    </source>
</evidence>
<evidence type="ECO:0000256" key="7">
    <source>
        <dbReference type="ARBA" id="ARBA00022990"/>
    </source>
</evidence>
<evidence type="ECO:0000256" key="13">
    <source>
        <dbReference type="ARBA" id="ARBA00059723"/>
    </source>
</evidence>